<keyword evidence="2" id="KW-0805">Transcription regulation</keyword>
<gene>
    <name evidence="6" type="ORF">GV64_20490</name>
</gene>
<dbReference type="PANTHER" id="PTHR30126:SF94">
    <property type="entry name" value="LYSR FAMILY TRANSCRIPTIONAL REGULATOR"/>
    <property type="match status" value="1"/>
</dbReference>
<dbReference type="Pfam" id="PF03466">
    <property type="entry name" value="LysR_substrate"/>
    <property type="match status" value="1"/>
</dbReference>
<dbReference type="InterPro" id="IPR005119">
    <property type="entry name" value="LysR_subst-bd"/>
</dbReference>
<dbReference type="GO" id="GO:0003700">
    <property type="term" value="F:DNA-binding transcription factor activity"/>
    <property type="evidence" value="ECO:0007669"/>
    <property type="project" value="InterPro"/>
</dbReference>
<keyword evidence="7" id="KW-1185">Reference proteome</keyword>
<dbReference type="CDD" id="cd08420">
    <property type="entry name" value="PBP2_CysL_like"/>
    <property type="match status" value="1"/>
</dbReference>
<protein>
    <recommendedName>
        <fullName evidence="5">HTH lysR-type domain-containing protein</fullName>
    </recommendedName>
</protein>
<dbReference type="STRING" id="305900.GV64_20490"/>
<evidence type="ECO:0000256" key="1">
    <source>
        <dbReference type="ARBA" id="ARBA00009437"/>
    </source>
</evidence>
<evidence type="ECO:0000256" key="3">
    <source>
        <dbReference type="ARBA" id="ARBA00023125"/>
    </source>
</evidence>
<dbReference type="Proteomes" id="UP000027997">
    <property type="component" value="Unassembled WGS sequence"/>
</dbReference>
<reference evidence="6 7" key="1">
    <citation type="submission" date="2014-06" db="EMBL/GenBank/DDBJ databases">
        <title>Whole Genome Sequences of Three Symbiotic Endozoicomonas Bacteria.</title>
        <authorList>
            <person name="Neave M.J."/>
            <person name="Apprill A."/>
            <person name="Voolstra C.R."/>
        </authorList>
    </citation>
    <scope>NUCLEOTIDE SEQUENCE [LARGE SCALE GENOMIC DNA]</scope>
    <source>
        <strain evidence="6 7">DSM 22380</strain>
    </source>
</reference>
<feature type="domain" description="HTH lysR-type" evidence="5">
    <location>
        <begin position="3"/>
        <end position="60"/>
    </location>
</feature>
<dbReference type="GO" id="GO:0000976">
    <property type="term" value="F:transcription cis-regulatory region binding"/>
    <property type="evidence" value="ECO:0007669"/>
    <property type="project" value="TreeGrafter"/>
</dbReference>
<dbReference type="Gene3D" id="3.40.190.10">
    <property type="entry name" value="Periplasmic binding protein-like II"/>
    <property type="match status" value="2"/>
</dbReference>
<dbReference type="SUPFAM" id="SSF46785">
    <property type="entry name" value="Winged helix' DNA-binding domain"/>
    <property type="match status" value="1"/>
</dbReference>
<comment type="similarity">
    <text evidence="1">Belongs to the LysR transcriptional regulatory family.</text>
</comment>
<dbReference type="Gene3D" id="1.10.10.10">
    <property type="entry name" value="Winged helix-like DNA-binding domain superfamily/Winged helix DNA-binding domain"/>
    <property type="match status" value="1"/>
</dbReference>
<dbReference type="PRINTS" id="PR00039">
    <property type="entry name" value="HTHLYSR"/>
</dbReference>
<dbReference type="PROSITE" id="PS50931">
    <property type="entry name" value="HTH_LYSR"/>
    <property type="match status" value="1"/>
</dbReference>
<evidence type="ECO:0000256" key="2">
    <source>
        <dbReference type="ARBA" id="ARBA00023015"/>
    </source>
</evidence>
<proteinExistence type="inferred from homology"/>
<organism evidence="6 7">
    <name type="scientific">Endozoicomonas elysicola</name>
    <dbReference type="NCBI Taxonomy" id="305900"/>
    <lineage>
        <taxon>Bacteria</taxon>
        <taxon>Pseudomonadati</taxon>
        <taxon>Pseudomonadota</taxon>
        <taxon>Gammaproteobacteria</taxon>
        <taxon>Oceanospirillales</taxon>
        <taxon>Endozoicomonadaceae</taxon>
        <taxon>Endozoicomonas</taxon>
    </lineage>
</organism>
<evidence type="ECO:0000256" key="4">
    <source>
        <dbReference type="ARBA" id="ARBA00023163"/>
    </source>
</evidence>
<dbReference type="InterPro" id="IPR036388">
    <property type="entry name" value="WH-like_DNA-bd_sf"/>
</dbReference>
<dbReference type="AlphaFoldDB" id="A0A081KF52"/>
<dbReference type="InterPro" id="IPR036390">
    <property type="entry name" value="WH_DNA-bd_sf"/>
</dbReference>
<evidence type="ECO:0000313" key="7">
    <source>
        <dbReference type="Proteomes" id="UP000027997"/>
    </source>
</evidence>
<accession>A0A081KF52</accession>
<evidence type="ECO:0000259" key="5">
    <source>
        <dbReference type="PROSITE" id="PS50931"/>
    </source>
</evidence>
<dbReference type="RefSeq" id="WP_020581454.1">
    <property type="nucleotide sequence ID" value="NZ_JOJP01000001.1"/>
</dbReference>
<dbReference type="SUPFAM" id="SSF53850">
    <property type="entry name" value="Periplasmic binding protein-like II"/>
    <property type="match status" value="1"/>
</dbReference>
<dbReference type="InterPro" id="IPR000847">
    <property type="entry name" value="LysR_HTH_N"/>
</dbReference>
<name>A0A081KF52_9GAMM</name>
<dbReference type="eggNOG" id="COG0583">
    <property type="taxonomic scope" value="Bacteria"/>
</dbReference>
<dbReference type="EMBL" id="JOJP01000001">
    <property type="protein sequence ID" value="KEI72778.1"/>
    <property type="molecule type" value="Genomic_DNA"/>
</dbReference>
<sequence length="292" mass="33426">MHITLRQLQVFRATATLGQVQLAARQLYLSQPATSMALSELEKHLNSQLFDRTGNRLILNSEGKKLLPLACELLDRSEEITRLFSHNNHHSGKLTIGASTTIGNYLLPEELARFERINPEISVELDIHNTTTIIEKLAALEIDLACVEGPCQHPEIETIPWREDHLILFCASDHPLAKRKTMMVEHLEQTEWVLRETGSGTRMLFELHIGQHLRQRHLKMELNQTEAIKSMVRSGIGISCLSELCIAKELSQGELVQLPFPKEPMKRQLWLLLNRRKYRSGLVNLLLKELQK</sequence>
<dbReference type="Pfam" id="PF00126">
    <property type="entry name" value="HTH_1"/>
    <property type="match status" value="1"/>
</dbReference>
<evidence type="ECO:0000313" key="6">
    <source>
        <dbReference type="EMBL" id="KEI72778.1"/>
    </source>
</evidence>
<keyword evidence="3" id="KW-0238">DNA-binding</keyword>
<dbReference type="PANTHER" id="PTHR30126">
    <property type="entry name" value="HTH-TYPE TRANSCRIPTIONAL REGULATOR"/>
    <property type="match status" value="1"/>
</dbReference>
<comment type="caution">
    <text evidence="6">The sequence shown here is derived from an EMBL/GenBank/DDBJ whole genome shotgun (WGS) entry which is preliminary data.</text>
</comment>
<keyword evidence="4" id="KW-0804">Transcription</keyword>
<dbReference type="NCBIfam" id="NF008095">
    <property type="entry name" value="PRK10837.1"/>
    <property type="match status" value="1"/>
</dbReference>